<dbReference type="EMBL" id="JAAVLW010000004">
    <property type="protein sequence ID" value="NOJ47657.1"/>
    <property type="molecule type" value="Genomic_DNA"/>
</dbReference>
<keyword evidence="2" id="KW-0270">Exopolysaccharide synthesis</keyword>
<dbReference type="Pfam" id="PF02397">
    <property type="entry name" value="Bac_transf"/>
    <property type="match status" value="1"/>
</dbReference>
<evidence type="ECO:0000313" key="6">
    <source>
        <dbReference type="Proteomes" id="UP000528734"/>
    </source>
</evidence>
<proteinExistence type="inferred from homology"/>
<keyword evidence="3" id="KW-0812">Transmembrane</keyword>
<dbReference type="PANTHER" id="PTHR30576:SF0">
    <property type="entry name" value="UNDECAPRENYL-PHOSPHATE N-ACETYLGALACTOSAMINYL 1-PHOSPHATE TRANSFERASE-RELATED"/>
    <property type="match status" value="1"/>
</dbReference>
<name>A0A7Y4M2C2_9BRAD</name>
<keyword evidence="3" id="KW-0472">Membrane</keyword>
<gene>
    <name evidence="5" type="ORF">HCN50_15595</name>
</gene>
<protein>
    <submittedName>
        <fullName evidence="5">Sugar transferase</fullName>
    </submittedName>
</protein>
<feature type="domain" description="Bacterial sugar transferase" evidence="4">
    <location>
        <begin position="12"/>
        <end position="200"/>
    </location>
</feature>
<reference evidence="5 6" key="1">
    <citation type="submission" date="2020-03" db="EMBL/GenBank/DDBJ databases">
        <title>Bradyrhizobium diversity isolated from nodules of Muelleranthus trifoliolatus.</title>
        <authorList>
            <person name="Klepa M."/>
            <person name="Helene L."/>
            <person name="Hungria M."/>
        </authorList>
    </citation>
    <scope>NUCLEOTIDE SEQUENCE [LARGE SCALE GENOMIC DNA]</scope>
    <source>
        <strain evidence="5 6">WSM 1744</strain>
    </source>
</reference>
<comment type="caution">
    <text evidence="5">The sequence shown here is derived from an EMBL/GenBank/DDBJ whole genome shotgun (WGS) entry which is preliminary data.</text>
</comment>
<evidence type="ECO:0000313" key="5">
    <source>
        <dbReference type="EMBL" id="NOJ47657.1"/>
    </source>
</evidence>
<keyword evidence="6" id="KW-1185">Reference proteome</keyword>
<comment type="similarity">
    <text evidence="1">Belongs to the bacterial sugar transferase family.</text>
</comment>
<evidence type="ECO:0000256" key="3">
    <source>
        <dbReference type="SAM" id="Phobius"/>
    </source>
</evidence>
<evidence type="ECO:0000259" key="4">
    <source>
        <dbReference type="Pfam" id="PF02397"/>
    </source>
</evidence>
<accession>A0A7Y4M2C2</accession>
<dbReference type="GO" id="GO:0016780">
    <property type="term" value="F:phosphotransferase activity, for other substituted phosphate groups"/>
    <property type="evidence" value="ECO:0007669"/>
    <property type="project" value="TreeGrafter"/>
</dbReference>
<dbReference type="PANTHER" id="PTHR30576">
    <property type="entry name" value="COLANIC BIOSYNTHESIS UDP-GLUCOSE LIPID CARRIER TRANSFERASE"/>
    <property type="match status" value="1"/>
</dbReference>
<evidence type="ECO:0000256" key="2">
    <source>
        <dbReference type="ARBA" id="ARBA00023169"/>
    </source>
</evidence>
<evidence type="ECO:0000256" key="1">
    <source>
        <dbReference type="ARBA" id="ARBA00006464"/>
    </source>
</evidence>
<keyword evidence="3" id="KW-1133">Transmembrane helix</keyword>
<feature type="transmembrane region" description="Helical" evidence="3">
    <location>
        <begin position="17"/>
        <end position="48"/>
    </location>
</feature>
<dbReference type="Proteomes" id="UP000528734">
    <property type="component" value="Unassembled WGS sequence"/>
</dbReference>
<sequence>MASVAPVGGAIKRLIDIIVAAGGIGLLLPLLVFCAAGTFLASGGSIIARYRRVGFRGRAFDCLKFETSASKSTRRLHRCLSADSAARELSETEKRPDEPRVTRLGAVFRKAGLDELPQIFNVLRGDMSIVGPQPISDDEIDHYADEAAAYLACRPGITGLWRVTGQARYSERVSCDCAYAKGWSLLLDARITISTLFAMLEPTSVRPGAIFFDRFFTHKEEQK</sequence>
<dbReference type="AlphaFoldDB" id="A0A7Y4M2C2"/>
<dbReference type="InterPro" id="IPR003362">
    <property type="entry name" value="Bact_transf"/>
</dbReference>
<organism evidence="5 6">
    <name type="scientific">Bradyrhizobium archetypum</name>
    <dbReference type="NCBI Taxonomy" id="2721160"/>
    <lineage>
        <taxon>Bacteria</taxon>
        <taxon>Pseudomonadati</taxon>
        <taxon>Pseudomonadota</taxon>
        <taxon>Alphaproteobacteria</taxon>
        <taxon>Hyphomicrobiales</taxon>
        <taxon>Nitrobacteraceae</taxon>
        <taxon>Bradyrhizobium</taxon>
    </lineage>
</organism>
<dbReference type="GO" id="GO:0000271">
    <property type="term" value="P:polysaccharide biosynthetic process"/>
    <property type="evidence" value="ECO:0007669"/>
    <property type="project" value="UniProtKB-KW"/>
</dbReference>
<keyword evidence="5" id="KW-0808">Transferase</keyword>